<reference evidence="8 9" key="1">
    <citation type="journal article" date="2018" name="Sci. Rep.">
        <title>Comparative genomics provides insights into the lifestyle and reveals functional heterogeneity of dark septate endophytic fungi.</title>
        <authorList>
            <person name="Knapp D.G."/>
            <person name="Nemeth J.B."/>
            <person name="Barry K."/>
            <person name="Hainaut M."/>
            <person name="Henrissat B."/>
            <person name="Johnson J."/>
            <person name="Kuo A."/>
            <person name="Lim J.H.P."/>
            <person name="Lipzen A."/>
            <person name="Nolan M."/>
            <person name="Ohm R.A."/>
            <person name="Tamas L."/>
            <person name="Grigoriev I.V."/>
            <person name="Spatafora J.W."/>
            <person name="Nagy L.G."/>
            <person name="Kovacs G.M."/>
        </authorList>
    </citation>
    <scope>NUCLEOTIDE SEQUENCE [LARGE SCALE GENOMIC DNA]</scope>
    <source>
        <strain evidence="8 9">DSE2036</strain>
    </source>
</reference>
<evidence type="ECO:0000259" key="7">
    <source>
        <dbReference type="Pfam" id="PF20684"/>
    </source>
</evidence>
<comment type="subcellular location">
    <subcellularLocation>
        <location evidence="1">Membrane</location>
        <topology evidence="1">Multi-pass membrane protein</topology>
    </subcellularLocation>
</comment>
<evidence type="ECO:0000256" key="6">
    <source>
        <dbReference type="SAM" id="Phobius"/>
    </source>
</evidence>
<keyword evidence="4 6" id="KW-0472">Membrane</keyword>
<feature type="transmembrane region" description="Helical" evidence="6">
    <location>
        <begin position="212"/>
        <end position="232"/>
    </location>
</feature>
<feature type="domain" description="Rhodopsin" evidence="7">
    <location>
        <begin position="34"/>
        <end position="274"/>
    </location>
</feature>
<evidence type="ECO:0000256" key="1">
    <source>
        <dbReference type="ARBA" id="ARBA00004141"/>
    </source>
</evidence>
<keyword evidence="3 6" id="KW-1133">Transmembrane helix</keyword>
<protein>
    <recommendedName>
        <fullName evidence="7">Rhodopsin domain-containing protein</fullName>
    </recommendedName>
</protein>
<evidence type="ECO:0000256" key="3">
    <source>
        <dbReference type="ARBA" id="ARBA00022989"/>
    </source>
</evidence>
<feature type="transmembrane region" description="Helical" evidence="6">
    <location>
        <begin position="179"/>
        <end position="200"/>
    </location>
</feature>
<keyword evidence="2 6" id="KW-0812">Transmembrane</keyword>
<dbReference type="InterPro" id="IPR049326">
    <property type="entry name" value="Rhodopsin_dom_fungi"/>
</dbReference>
<feature type="transmembrane region" description="Helical" evidence="6">
    <location>
        <begin position="131"/>
        <end position="155"/>
    </location>
</feature>
<evidence type="ECO:0000313" key="8">
    <source>
        <dbReference type="EMBL" id="PVH93236.1"/>
    </source>
</evidence>
<organism evidence="8 9">
    <name type="scientific">Periconia macrospinosa</name>
    <dbReference type="NCBI Taxonomy" id="97972"/>
    <lineage>
        <taxon>Eukaryota</taxon>
        <taxon>Fungi</taxon>
        <taxon>Dikarya</taxon>
        <taxon>Ascomycota</taxon>
        <taxon>Pezizomycotina</taxon>
        <taxon>Dothideomycetes</taxon>
        <taxon>Pleosporomycetidae</taxon>
        <taxon>Pleosporales</taxon>
        <taxon>Massarineae</taxon>
        <taxon>Periconiaceae</taxon>
        <taxon>Periconia</taxon>
    </lineage>
</organism>
<keyword evidence="9" id="KW-1185">Reference proteome</keyword>
<evidence type="ECO:0000256" key="5">
    <source>
        <dbReference type="ARBA" id="ARBA00038359"/>
    </source>
</evidence>
<evidence type="ECO:0000256" key="2">
    <source>
        <dbReference type="ARBA" id="ARBA00022692"/>
    </source>
</evidence>
<dbReference type="GO" id="GO:0016020">
    <property type="term" value="C:membrane"/>
    <property type="evidence" value="ECO:0007669"/>
    <property type="project" value="UniProtKB-SubCell"/>
</dbReference>
<proteinExistence type="inferred from homology"/>
<dbReference type="Pfam" id="PF20684">
    <property type="entry name" value="Fung_rhodopsin"/>
    <property type="match status" value="1"/>
</dbReference>
<name>A0A2V1D5B7_9PLEO</name>
<feature type="transmembrane region" description="Helical" evidence="6">
    <location>
        <begin position="50"/>
        <end position="78"/>
    </location>
</feature>
<dbReference type="Proteomes" id="UP000244855">
    <property type="component" value="Unassembled WGS sequence"/>
</dbReference>
<comment type="similarity">
    <text evidence="5">Belongs to the SAT4 family.</text>
</comment>
<sequence>SMVFAHTFHRNKGAQADLIVQTLLLFLDFVTLGLRLWSRQLRRIGLKASDWLIIASTFFLTARYAGELCLIFLGGLGLHIEEALAIGGAETSTHFLKILYAIDLLWITTCTLTKLSVIFFYIQIFYINKKLVWTCWITIGITIAYGLASGFHFAFYCTPVRKSWFPTLPGHCGDDNVKYLMWGSIDIVLDSFIICIPVPILSSLQLPMAKKLGLLGVFGLAMSIIAIMGIRFKFYNELDLTDPTYGLTSMALFAALVPLLGIINANIPTIPPALHYIFKSNIFGTTQQTSGTATTTPPTWSTKKGKTSRFDTDFERLSDPDIPLVNVPGKG</sequence>
<feature type="non-terminal residue" evidence="8">
    <location>
        <position position="1"/>
    </location>
</feature>
<gene>
    <name evidence="8" type="ORF">DM02DRAFT_541962</name>
</gene>
<dbReference type="PANTHER" id="PTHR33048">
    <property type="entry name" value="PTH11-LIKE INTEGRAL MEMBRANE PROTEIN (AFU_ORTHOLOGUE AFUA_5G11245)"/>
    <property type="match status" value="1"/>
</dbReference>
<dbReference type="PANTHER" id="PTHR33048:SF57">
    <property type="entry name" value="INTEGRAL MEMBRANE PROTEIN-RELATED"/>
    <property type="match status" value="1"/>
</dbReference>
<dbReference type="EMBL" id="KZ805604">
    <property type="protein sequence ID" value="PVH93236.1"/>
    <property type="molecule type" value="Genomic_DNA"/>
</dbReference>
<dbReference type="InterPro" id="IPR052337">
    <property type="entry name" value="SAT4-like"/>
</dbReference>
<accession>A0A2V1D5B7</accession>
<evidence type="ECO:0000256" key="4">
    <source>
        <dbReference type="ARBA" id="ARBA00023136"/>
    </source>
</evidence>
<feature type="transmembrane region" description="Helical" evidence="6">
    <location>
        <begin position="98"/>
        <end position="122"/>
    </location>
</feature>
<dbReference type="AlphaFoldDB" id="A0A2V1D5B7"/>
<dbReference type="OrthoDB" id="10017208at2759"/>
<feature type="transmembrane region" description="Helical" evidence="6">
    <location>
        <begin position="244"/>
        <end position="263"/>
    </location>
</feature>
<evidence type="ECO:0000313" key="9">
    <source>
        <dbReference type="Proteomes" id="UP000244855"/>
    </source>
</evidence>
<feature type="transmembrane region" description="Helical" evidence="6">
    <location>
        <begin position="18"/>
        <end position="38"/>
    </location>
</feature>